<dbReference type="EMBL" id="CP146069">
    <property type="protein sequence ID" value="WWR46015.1"/>
    <property type="molecule type" value="Genomic_DNA"/>
</dbReference>
<feature type="domain" description="AB hydrolase-1" evidence="1">
    <location>
        <begin position="19"/>
        <end position="248"/>
    </location>
</feature>
<name>A0ABZ2HEF4_9RHOB</name>
<evidence type="ECO:0000313" key="2">
    <source>
        <dbReference type="EMBL" id="WWR46015.1"/>
    </source>
</evidence>
<protein>
    <submittedName>
        <fullName evidence="2">Alpha/beta hydrolase</fullName>
    </submittedName>
</protein>
<dbReference type="Gene3D" id="3.40.50.1820">
    <property type="entry name" value="alpha/beta hydrolase"/>
    <property type="match status" value="1"/>
</dbReference>
<dbReference type="InterPro" id="IPR029058">
    <property type="entry name" value="AB_hydrolase_fold"/>
</dbReference>
<proteinExistence type="predicted"/>
<dbReference type="PANTHER" id="PTHR43798">
    <property type="entry name" value="MONOACYLGLYCEROL LIPASE"/>
    <property type="match status" value="1"/>
</dbReference>
<organism evidence="2 3">
    <name type="scientific">Roseovarius phycicola</name>
    <dbReference type="NCBI Taxonomy" id="3080976"/>
    <lineage>
        <taxon>Bacteria</taxon>
        <taxon>Pseudomonadati</taxon>
        <taxon>Pseudomonadota</taxon>
        <taxon>Alphaproteobacteria</taxon>
        <taxon>Rhodobacterales</taxon>
        <taxon>Roseobacteraceae</taxon>
        <taxon>Roseovarius</taxon>
    </lineage>
</organism>
<dbReference type="RefSeq" id="WP_338548913.1">
    <property type="nucleotide sequence ID" value="NZ_CP146069.1"/>
</dbReference>
<evidence type="ECO:0000259" key="1">
    <source>
        <dbReference type="Pfam" id="PF00561"/>
    </source>
</evidence>
<dbReference type="PANTHER" id="PTHR43798:SF33">
    <property type="entry name" value="HYDROLASE, PUTATIVE (AFU_ORTHOLOGUE AFUA_2G14860)-RELATED"/>
    <property type="match status" value="1"/>
</dbReference>
<gene>
    <name evidence="2" type="ORF">RZ517_14720</name>
</gene>
<dbReference type="GO" id="GO:0016787">
    <property type="term" value="F:hydrolase activity"/>
    <property type="evidence" value="ECO:0007669"/>
    <property type="project" value="UniProtKB-KW"/>
</dbReference>
<sequence length="272" mass="30136">MTQTDSCIVLDTAGPAADWMVLVHGVSQDHRLFDVQVRYFQETYRILLIDLPGHGVSSSIPAPYGLKEFSEHIRECMASTGVKNATFWGTHLGASAGLIAACDEFDLFSALVLESPVFPGRALPSVSNLLSDVAATAKEQGMMEARDLWWEKGPWFDLMRSDPERFRAAEQRRIIEDFKGGPWLEKDLASKPLDSVEDKLRQLQVPTILINGEHDVKDFVLAADAMEELIPNAKRISIPGAGGFPLWELPELVNERVSDALADATSKQRSKD</sequence>
<dbReference type="Proteomes" id="UP001364156">
    <property type="component" value="Chromosome"/>
</dbReference>
<keyword evidence="3" id="KW-1185">Reference proteome</keyword>
<keyword evidence="2" id="KW-0378">Hydrolase</keyword>
<dbReference type="InterPro" id="IPR000073">
    <property type="entry name" value="AB_hydrolase_1"/>
</dbReference>
<dbReference type="SUPFAM" id="SSF53474">
    <property type="entry name" value="alpha/beta-Hydrolases"/>
    <property type="match status" value="1"/>
</dbReference>
<evidence type="ECO:0000313" key="3">
    <source>
        <dbReference type="Proteomes" id="UP001364156"/>
    </source>
</evidence>
<reference evidence="2 3" key="1">
    <citation type="submission" date="2023-10" db="EMBL/GenBank/DDBJ databases">
        <title>Roseovarius strain S88 nov., isolated from a marine algae.</title>
        <authorList>
            <person name="Lee M.W."/>
            <person name="Lee J.K."/>
            <person name="Kim J.M."/>
            <person name="Choi D.G."/>
            <person name="Baek J.H."/>
            <person name="Bayburt H."/>
            <person name="Jung J.J."/>
            <person name="Han D.M."/>
            <person name="Jeon C.O."/>
        </authorList>
    </citation>
    <scope>NUCLEOTIDE SEQUENCE [LARGE SCALE GENOMIC DNA]</scope>
    <source>
        <strain evidence="2 3">S88</strain>
    </source>
</reference>
<dbReference type="InterPro" id="IPR050266">
    <property type="entry name" value="AB_hydrolase_sf"/>
</dbReference>
<accession>A0ABZ2HEF4</accession>
<dbReference type="Pfam" id="PF00561">
    <property type="entry name" value="Abhydrolase_1"/>
    <property type="match status" value="1"/>
</dbReference>